<dbReference type="PANTHER" id="PTHR10151">
    <property type="entry name" value="ECTONUCLEOTIDE PYROPHOSPHATASE/PHOSPHODIESTERASE"/>
    <property type="match status" value="1"/>
</dbReference>
<dbReference type="SUPFAM" id="SSF53649">
    <property type="entry name" value="Alkaline phosphatase-like"/>
    <property type="match status" value="1"/>
</dbReference>
<dbReference type="Proteomes" id="UP001177160">
    <property type="component" value="Unassembled WGS sequence"/>
</dbReference>
<dbReference type="PANTHER" id="PTHR10151:SF120">
    <property type="entry name" value="BIS(5'-ADENOSYL)-TRIPHOSPHATASE"/>
    <property type="match status" value="1"/>
</dbReference>
<accession>A0ABT2Y6I5</accession>
<dbReference type="InterPro" id="IPR002591">
    <property type="entry name" value="Phosphodiest/P_Trfase"/>
</dbReference>
<dbReference type="EMBL" id="JAOVQM010000003">
    <property type="protein sequence ID" value="MCV2232078.1"/>
    <property type="molecule type" value="Genomic_DNA"/>
</dbReference>
<evidence type="ECO:0000313" key="1">
    <source>
        <dbReference type="EMBL" id="MCV2232078.1"/>
    </source>
</evidence>
<proteinExistence type="predicted"/>
<dbReference type="Pfam" id="PF01663">
    <property type="entry name" value="Phosphodiest"/>
    <property type="match status" value="1"/>
</dbReference>
<organism evidence="1 2">
    <name type="scientific">Paracholeplasma manati</name>
    <dbReference type="NCBI Taxonomy" id="591373"/>
    <lineage>
        <taxon>Bacteria</taxon>
        <taxon>Bacillati</taxon>
        <taxon>Mycoplasmatota</taxon>
        <taxon>Mollicutes</taxon>
        <taxon>Acholeplasmatales</taxon>
        <taxon>Acholeplasmataceae</taxon>
        <taxon>Paracholeplasma</taxon>
    </lineage>
</organism>
<evidence type="ECO:0000313" key="2">
    <source>
        <dbReference type="Proteomes" id="UP001177160"/>
    </source>
</evidence>
<dbReference type="Gene3D" id="3.40.720.10">
    <property type="entry name" value="Alkaline Phosphatase, subunit A"/>
    <property type="match status" value="1"/>
</dbReference>
<dbReference type="RefSeq" id="WP_263608244.1">
    <property type="nucleotide sequence ID" value="NZ_JAOVQM010000003.1"/>
</dbReference>
<reference evidence="1" key="1">
    <citation type="submission" date="2022-09" db="EMBL/GenBank/DDBJ databases">
        <title>Novel Mycoplasma species identified in domestic and wild animals.</title>
        <authorList>
            <person name="Volokhov D.V."/>
            <person name="Furtak V.A."/>
            <person name="Zagorodnyaya T.A."/>
        </authorList>
    </citation>
    <scope>NUCLEOTIDE SEQUENCE</scope>
    <source>
        <strain evidence="1">Oakley</strain>
    </source>
</reference>
<protein>
    <submittedName>
        <fullName evidence="1">Alkaline phosphatase family protein</fullName>
    </submittedName>
</protein>
<gene>
    <name evidence="1" type="ORF">N7548_04465</name>
</gene>
<sequence length="361" mass="41906">MFPNYTKSILNVSTTLLDHYGVNTHHATLDVLKPYIQGKKHIMLILLDGMGINILNNIDSNTLFRKNVKTALTAVYPPTTVAATTSVLSGLTPYEHGHIGWTQYNRFEDCHTVVFLNKDFYDETHVLKENFKDTHLKYETILEKIQRQNPSLYVKKLFPDFEIGGFKSFDLMVDALIQIQQKEASFTYTYWTEPDYTIHDEGVFNDKVKTQVQYLNDQVERLYQNVSKDTCIIVIADHGLVDVEGIPLYNHPILDLLDRKPSVEPRSTAFFVKKDQEQAFEAMFKRHFNNQFTLLKKNEIYDKKLLGFGEKHPLLDDFIGDYMALSHEKFMFNIKEQSTFKAHHAGIHEDEMMVPLIILTK</sequence>
<keyword evidence="2" id="KW-1185">Reference proteome</keyword>
<dbReference type="InterPro" id="IPR017850">
    <property type="entry name" value="Alkaline_phosphatase_core_sf"/>
</dbReference>
<name>A0ABT2Y6I5_9MOLU</name>
<comment type="caution">
    <text evidence="1">The sequence shown here is derived from an EMBL/GenBank/DDBJ whole genome shotgun (WGS) entry which is preliminary data.</text>
</comment>